<name>A0ABY8ATB0_9GAMM</name>
<dbReference type="InterPro" id="IPR011760">
    <property type="entry name" value="PsdUridine_synth_TruD_insert"/>
</dbReference>
<keyword evidence="7" id="KW-1185">Reference proteome</keyword>
<dbReference type="PANTHER" id="PTHR47811">
    <property type="entry name" value="TRNA PSEUDOURIDINE SYNTHASE D"/>
    <property type="match status" value="1"/>
</dbReference>
<dbReference type="InterPro" id="IPR020119">
    <property type="entry name" value="PsdUridine_synth_TruD_CS"/>
</dbReference>
<sequence>MFDCSHFAFAYGAPAGSGKIKASPEDFRVNEILGFNLSGEGEHLYLQVEKKGLNTEELVKALARDLGRPAKTISYAGLKDKGAITTQWLSIHCPGEEINSPLLLQGEGWHVVQHQRHAKKLRTGALAANEFSLVIRNISDSEDVETRLQKIYRNGIPNYFGAQRFGYENQNLVKAEKLLLGGDKVRNHFLRGLYYSAARSFLFNQILSQRVQTETWNKAVAGDVMQLAGTNSIFAIDEPDEVIIKRVSEFDISPAAPLWGRGEERVSKQALIRQRQALSEYESWCDALEKHGLERSYRSLILKVENMKWDWQGNLLHLSFRLPSGSYATSVVRELMKELPHDTGV</sequence>
<dbReference type="InterPro" id="IPR020103">
    <property type="entry name" value="PsdUridine_synth_cat_dom_sf"/>
</dbReference>
<evidence type="ECO:0000256" key="1">
    <source>
        <dbReference type="ARBA" id="ARBA00007953"/>
    </source>
</evidence>
<evidence type="ECO:0000313" key="7">
    <source>
        <dbReference type="Proteomes" id="UP001222087"/>
    </source>
</evidence>
<gene>
    <name evidence="4 6" type="primary">truD</name>
    <name evidence="6" type="ORF">PXX05_03755</name>
</gene>
<dbReference type="Gene3D" id="3.30.2350.20">
    <property type="entry name" value="TruD, catalytic domain"/>
    <property type="match status" value="1"/>
</dbReference>
<proteinExistence type="inferred from homology"/>
<feature type="domain" description="TRUD" evidence="5">
    <location>
        <begin position="155"/>
        <end position="303"/>
    </location>
</feature>
<evidence type="ECO:0000256" key="4">
    <source>
        <dbReference type="HAMAP-Rule" id="MF_01082"/>
    </source>
</evidence>
<dbReference type="InterPro" id="IPR043165">
    <property type="entry name" value="TruD_insert_sf"/>
</dbReference>
<dbReference type="NCBIfam" id="TIGR00094">
    <property type="entry name" value="tRNA_TruD_broad"/>
    <property type="match status" value="1"/>
</dbReference>
<comment type="function">
    <text evidence="4">Responsible for synthesis of pseudouridine from uracil-13 in transfer RNAs.</text>
</comment>
<dbReference type="EC" id="5.4.99.27" evidence="4"/>
<dbReference type="CDD" id="cd02575">
    <property type="entry name" value="PseudoU_synth_EcTruD"/>
    <property type="match status" value="1"/>
</dbReference>
<dbReference type="PROSITE" id="PS50984">
    <property type="entry name" value="TRUD"/>
    <property type="match status" value="1"/>
</dbReference>
<evidence type="ECO:0000259" key="5">
    <source>
        <dbReference type="PROSITE" id="PS50984"/>
    </source>
</evidence>
<comment type="catalytic activity">
    <reaction evidence="4">
        <text>uridine(13) in tRNA = pseudouridine(13) in tRNA</text>
        <dbReference type="Rhea" id="RHEA:42540"/>
        <dbReference type="Rhea" id="RHEA-COMP:10105"/>
        <dbReference type="Rhea" id="RHEA-COMP:10106"/>
        <dbReference type="ChEBI" id="CHEBI:65314"/>
        <dbReference type="ChEBI" id="CHEBI:65315"/>
        <dbReference type="EC" id="5.4.99.27"/>
    </reaction>
</comment>
<dbReference type="Pfam" id="PF01142">
    <property type="entry name" value="TruD"/>
    <property type="match status" value="2"/>
</dbReference>
<evidence type="ECO:0000313" key="6">
    <source>
        <dbReference type="EMBL" id="WED43910.1"/>
    </source>
</evidence>
<dbReference type="Gene3D" id="3.30.2340.10">
    <property type="entry name" value="TruD, insertion domain"/>
    <property type="match status" value="1"/>
</dbReference>
<keyword evidence="3 4" id="KW-0413">Isomerase</keyword>
<dbReference type="InterPro" id="IPR042214">
    <property type="entry name" value="TruD_catalytic"/>
</dbReference>
<dbReference type="InterPro" id="IPR001656">
    <property type="entry name" value="PsdUridine_synth_TruD"/>
</dbReference>
<keyword evidence="2 4" id="KW-0819">tRNA processing</keyword>
<dbReference type="HAMAP" id="MF_01082">
    <property type="entry name" value="TruD"/>
    <property type="match status" value="1"/>
</dbReference>
<dbReference type="SUPFAM" id="SSF55120">
    <property type="entry name" value="Pseudouridine synthase"/>
    <property type="match status" value="1"/>
</dbReference>
<dbReference type="PROSITE" id="PS01268">
    <property type="entry name" value="UPF0024"/>
    <property type="match status" value="1"/>
</dbReference>
<feature type="active site" description="Nucleophile" evidence="4">
    <location>
        <position position="80"/>
    </location>
</feature>
<dbReference type="Proteomes" id="UP001222087">
    <property type="component" value="Chromosome"/>
</dbReference>
<dbReference type="EMBL" id="CP119078">
    <property type="protein sequence ID" value="WED43910.1"/>
    <property type="molecule type" value="Genomic_DNA"/>
</dbReference>
<dbReference type="PANTHER" id="PTHR47811:SF1">
    <property type="entry name" value="TRNA PSEUDOURIDINE SYNTHASE D"/>
    <property type="match status" value="1"/>
</dbReference>
<evidence type="ECO:0000256" key="2">
    <source>
        <dbReference type="ARBA" id="ARBA00022694"/>
    </source>
</evidence>
<comment type="similarity">
    <text evidence="1 4">Belongs to the pseudouridine synthase TruD family.</text>
</comment>
<evidence type="ECO:0000256" key="3">
    <source>
        <dbReference type="ARBA" id="ARBA00023235"/>
    </source>
</evidence>
<protein>
    <recommendedName>
        <fullName evidence="4">tRNA pseudouridine synthase D</fullName>
        <ecNumber evidence="4">5.4.99.27</ecNumber>
    </recommendedName>
    <alternativeName>
        <fullName evidence="4">tRNA pseudouridine(13) synthase</fullName>
    </alternativeName>
    <alternativeName>
        <fullName evidence="4">tRNA pseudouridylate synthase D</fullName>
    </alternativeName>
    <alternativeName>
        <fullName evidence="4">tRNA-uridine isomerase D</fullName>
    </alternativeName>
</protein>
<accession>A0ABY8ATB0</accession>
<dbReference type="RefSeq" id="WP_275089724.1">
    <property type="nucleotide sequence ID" value="NZ_CP119078.1"/>
</dbReference>
<organism evidence="6 7">
    <name type="scientific">Legionella cardiaca</name>
    <dbReference type="NCBI Taxonomy" id="1071983"/>
    <lineage>
        <taxon>Bacteria</taxon>
        <taxon>Pseudomonadati</taxon>
        <taxon>Pseudomonadota</taxon>
        <taxon>Gammaproteobacteria</taxon>
        <taxon>Legionellales</taxon>
        <taxon>Legionellaceae</taxon>
        <taxon>Legionella</taxon>
    </lineage>
</organism>
<reference evidence="6 7" key="1">
    <citation type="submission" date="2023-02" db="EMBL/GenBank/DDBJ databases">
        <title>Genome Sequence of L. cardiaca H63T.</title>
        <authorList>
            <person name="Lopez A.E."/>
            <person name="Cianciotto N.P."/>
        </authorList>
    </citation>
    <scope>NUCLEOTIDE SEQUENCE [LARGE SCALE GENOMIC DNA]</scope>
    <source>
        <strain evidence="6 7">H63</strain>
    </source>
</reference>
<dbReference type="InterPro" id="IPR050170">
    <property type="entry name" value="TruD_pseudoU_synthase"/>
</dbReference>
<dbReference type="GO" id="GO:0160150">
    <property type="term" value="F:tRNA pseudouridine(13) synthase activity"/>
    <property type="evidence" value="ECO:0007669"/>
    <property type="project" value="UniProtKB-EC"/>
</dbReference>